<feature type="transmembrane region" description="Helical" evidence="1">
    <location>
        <begin position="124"/>
        <end position="145"/>
    </location>
</feature>
<dbReference type="EMBL" id="LLKB01000001">
    <property type="protein sequence ID" value="KQC85809.1"/>
    <property type="molecule type" value="Genomic_DNA"/>
</dbReference>
<dbReference type="AlphaFoldDB" id="A0AAW3JUG5"/>
<accession>A0AAW3JUG5</accession>
<keyword evidence="1" id="KW-1133">Transmembrane helix</keyword>
<dbReference type="Proteomes" id="UP000050833">
    <property type="component" value="Unassembled WGS sequence"/>
</dbReference>
<feature type="transmembrane region" description="Helical" evidence="1">
    <location>
        <begin position="215"/>
        <end position="233"/>
    </location>
</feature>
<protein>
    <recommendedName>
        <fullName evidence="4">ABC-2 family transporter protein</fullName>
    </recommendedName>
</protein>
<proteinExistence type="predicted"/>
<feature type="transmembrane region" description="Helical" evidence="1">
    <location>
        <begin position="85"/>
        <end position="103"/>
    </location>
</feature>
<gene>
    <name evidence="2" type="ORF">APZ18_00965</name>
</gene>
<evidence type="ECO:0000313" key="3">
    <source>
        <dbReference type="Proteomes" id="UP000050833"/>
    </source>
</evidence>
<feature type="transmembrane region" description="Helical" evidence="1">
    <location>
        <begin position="183"/>
        <end position="203"/>
    </location>
</feature>
<feature type="transmembrane region" description="Helical" evidence="1">
    <location>
        <begin position="259"/>
        <end position="280"/>
    </location>
</feature>
<evidence type="ECO:0000256" key="1">
    <source>
        <dbReference type="SAM" id="Phobius"/>
    </source>
</evidence>
<sequence>MFRFELKRCMKGRGFKAAFLISLILAAGHFTAFCICFLHNEYGGIITDKEAVKLLKAGQSVLGIYPANIFEGFIGGEQYTFWNGVYFYLLPIIAVLPFGTSFFEDEDSGYLKNIYIKKKKEIYLVCKFIVTFISGGIAAGLPYVFSFMMNLLYVPAIKPNQLARHNFVNQLNNMSDWYYEKPFLYFGVYLLIIMLCGGVFATLSLCVSFAAKNSLFVMFFPFLFNISFDYVAMELKIEKYVPSNIMNPMMTEYIKGRSMFSVFTEIFAAILLCFGFFVVLNKKRERIV</sequence>
<name>A0AAW3JUG5_9FIRM</name>
<keyword evidence="1" id="KW-0812">Transmembrane</keyword>
<keyword evidence="1" id="KW-0472">Membrane</keyword>
<keyword evidence="3" id="KW-1185">Reference proteome</keyword>
<evidence type="ECO:0008006" key="4">
    <source>
        <dbReference type="Google" id="ProtNLM"/>
    </source>
</evidence>
<reference evidence="2 3" key="1">
    <citation type="submission" date="2015-10" db="EMBL/GenBank/DDBJ databases">
        <title>Butyribacter intestini gen. nov., sp. nov., a butyric acid-producing bacterium of the family Lachnospiraceae isolated from the human faeces.</title>
        <authorList>
            <person name="Zou Y."/>
            <person name="Xue W."/>
            <person name="Luo G."/>
            <person name="Lv M."/>
        </authorList>
    </citation>
    <scope>NUCLEOTIDE SEQUENCE [LARGE SCALE GENOMIC DNA]</scope>
    <source>
        <strain evidence="2 3">TF01-11</strain>
    </source>
</reference>
<dbReference type="RefSeq" id="WP_055940739.1">
    <property type="nucleotide sequence ID" value="NZ_JAQDCV010000006.1"/>
</dbReference>
<comment type="caution">
    <text evidence="2">The sequence shown here is derived from an EMBL/GenBank/DDBJ whole genome shotgun (WGS) entry which is preliminary data.</text>
</comment>
<organism evidence="2 3">
    <name type="scientific">Butyribacter intestini</name>
    <dbReference type="NCBI Taxonomy" id="1703332"/>
    <lineage>
        <taxon>Bacteria</taxon>
        <taxon>Bacillati</taxon>
        <taxon>Bacillota</taxon>
        <taxon>Clostridia</taxon>
        <taxon>Lachnospirales</taxon>
        <taxon>Lachnospiraceae</taxon>
        <taxon>Butyribacter</taxon>
    </lineage>
</organism>
<evidence type="ECO:0000313" key="2">
    <source>
        <dbReference type="EMBL" id="KQC85809.1"/>
    </source>
</evidence>